<evidence type="ECO:0000259" key="2">
    <source>
        <dbReference type="Pfam" id="PF14479"/>
    </source>
</evidence>
<dbReference type="InterPro" id="IPR029498">
    <property type="entry name" value="HeLo_dom"/>
</dbReference>
<dbReference type="Pfam" id="PF14479">
    <property type="entry name" value="HeLo"/>
    <property type="match status" value="1"/>
</dbReference>
<accession>A0A8H3IV91</accession>
<evidence type="ECO:0000313" key="4">
    <source>
        <dbReference type="Proteomes" id="UP000664534"/>
    </source>
</evidence>
<evidence type="ECO:0000313" key="3">
    <source>
        <dbReference type="EMBL" id="CAF9929480.1"/>
    </source>
</evidence>
<comment type="caution">
    <text evidence="3">The sequence shown here is derived from an EMBL/GenBank/DDBJ whole genome shotgun (WGS) entry which is preliminary data.</text>
</comment>
<dbReference type="AlphaFoldDB" id="A0A8H3IV91"/>
<dbReference type="EMBL" id="CAJPDT010000053">
    <property type="protein sequence ID" value="CAF9929480.1"/>
    <property type="molecule type" value="Genomic_DNA"/>
</dbReference>
<feature type="region of interest" description="Disordered" evidence="1">
    <location>
        <begin position="258"/>
        <end position="290"/>
    </location>
</feature>
<dbReference type="Proteomes" id="UP000664534">
    <property type="component" value="Unassembled WGS sequence"/>
</dbReference>
<protein>
    <recommendedName>
        <fullName evidence="2">Prion-inhibition and propagation HeLo domain-containing protein</fullName>
    </recommendedName>
</protein>
<evidence type="ECO:0000256" key="1">
    <source>
        <dbReference type="SAM" id="MobiDB-lite"/>
    </source>
</evidence>
<reference evidence="3" key="1">
    <citation type="submission" date="2021-03" db="EMBL/GenBank/DDBJ databases">
        <authorList>
            <person name="Tagirdzhanova G."/>
        </authorList>
    </citation>
    <scope>NUCLEOTIDE SEQUENCE</scope>
</reference>
<organism evidence="3 4">
    <name type="scientific">Imshaugia aleurites</name>
    <dbReference type="NCBI Taxonomy" id="172621"/>
    <lineage>
        <taxon>Eukaryota</taxon>
        <taxon>Fungi</taxon>
        <taxon>Dikarya</taxon>
        <taxon>Ascomycota</taxon>
        <taxon>Pezizomycotina</taxon>
        <taxon>Lecanoromycetes</taxon>
        <taxon>OSLEUM clade</taxon>
        <taxon>Lecanoromycetidae</taxon>
        <taxon>Lecanorales</taxon>
        <taxon>Lecanorineae</taxon>
        <taxon>Parmeliaceae</taxon>
        <taxon>Imshaugia</taxon>
    </lineage>
</organism>
<gene>
    <name evidence="3" type="ORF">IMSHALPRED_007928</name>
</gene>
<feature type="domain" description="Prion-inhibition and propagation HeLo" evidence="2">
    <location>
        <begin position="32"/>
        <end position="164"/>
    </location>
</feature>
<dbReference type="Gene3D" id="1.20.120.1020">
    <property type="entry name" value="Prion-inhibition and propagation, HeLo domain"/>
    <property type="match status" value="1"/>
</dbReference>
<proteinExistence type="predicted"/>
<feature type="compositionally biased region" description="Basic and acidic residues" evidence="1">
    <location>
        <begin position="258"/>
        <end position="268"/>
    </location>
</feature>
<name>A0A8H3IV91_9LECA</name>
<sequence>MSTLSNVMGAGAFLPPMIQALHSFHGVWQRIGTFGRDFKDIRDTLRIEECRFGEVLNCDLQSLAKVGDTVQTVQAVNRQVANIQSHLEGCHEFIDWYSGEAAAKDSEQQTSDTEVLQSSTGFPKRARWAIVDWKKLHDNLEHIRVSIDGLHSLLRLEYSYWPRASPAKQQKAANSALLPVRKALRRLHHGLTGLNDASQIDHQLSIQLREHWDNSSAELSSLPDVEVRDGSYVFSIQKSESSGPEADFVLLLVETPKEVPDSQDEDTRTTNLPRMTNLDGPKDTAMSSTSDPISGIETWGYFSTPQRRSISNDLHIVHRATNSWRSPLNLADILSDPSYLEHMTPIEIIWLAKLLVTSHLCFLPVQRELNVQPRPSNYRFYCEPDNEFDPWVDGNPLVLKPFLSIGFGTSQKSTFGALSEFNHPPYASVMELGLVLYQIGAGRVINYGTGRAGLAQAKAKILRELERDGIVDAFAGSSYVSIIEGCLNMWTRYRLYSDDLAAMQRREVEYLSEVVAQLSDDLQLLEDTVPMEPGRTSFIPSETVSAPEPIPTSNSPSRAIVEVDLSNTGQGLRMPVKMPDAVSTNIVIGTDTADLDSRGVIETTRETQILLQLEALTEASGDPPRASCGLKWSRMNDGQSQSILECPFYHLGCHLHHSDLAGWFWHSLTHFQIDGPCSRTILPPTSNTCCICEKRFTAIRAINSWQQLLAHNAYHHLHGHSIADGAPDNELYTYLWHHGLIDEVVYRESKGMPQAAGFPVDKISLVDSVTPALLSS</sequence>
<dbReference type="OrthoDB" id="5427472at2759"/>
<dbReference type="InterPro" id="IPR038305">
    <property type="entry name" value="HeLo_sf"/>
</dbReference>
<keyword evidence="4" id="KW-1185">Reference proteome</keyword>
<feature type="region of interest" description="Disordered" evidence="1">
    <location>
        <begin position="537"/>
        <end position="556"/>
    </location>
</feature>